<gene>
    <name evidence="2" type="ORF">GCM10023081_11830</name>
</gene>
<dbReference type="Gene3D" id="3.90.1140.10">
    <property type="entry name" value="Cyclic phosphodiesterase"/>
    <property type="match status" value="1"/>
</dbReference>
<dbReference type="Proteomes" id="UP001500752">
    <property type="component" value="Unassembled WGS sequence"/>
</dbReference>
<sequence length="211" mass="23365">MSPAPAPHLVRIWCRRWETVCMGVYVTVVFIEPLAAGTEFLQSAWPLHVTLVRFDSAVPVPELAAVLEAALEGREAFTSVVGRDARFGRNGSVPVSLVDPDTGLVDLHEALLYGLLHELGEQIRLPGPNHTRANYRPHVTHRERRLHSGDTVQVRQVALVDMFPDRDRRFRRVLAAWTLGGEVPLAEQEDGEQHGRQGQHGAEEGNVPGQG</sequence>
<name>A0ABP7C035_9MICC</name>
<keyword evidence="3" id="KW-1185">Reference proteome</keyword>
<reference evidence="3" key="1">
    <citation type="journal article" date="2019" name="Int. J. Syst. Evol. Microbiol.">
        <title>The Global Catalogue of Microorganisms (GCM) 10K type strain sequencing project: providing services to taxonomists for standard genome sequencing and annotation.</title>
        <authorList>
            <consortium name="The Broad Institute Genomics Platform"/>
            <consortium name="The Broad Institute Genome Sequencing Center for Infectious Disease"/>
            <person name="Wu L."/>
            <person name="Ma J."/>
        </authorList>
    </citation>
    <scope>NUCLEOTIDE SEQUENCE [LARGE SCALE GENOMIC DNA]</scope>
    <source>
        <strain evidence="3">JCM 30742</strain>
    </source>
</reference>
<evidence type="ECO:0000313" key="3">
    <source>
        <dbReference type="Proteomes" id="UP001500752"/>
    </source>
</evidence>
<organism evidence="2 3">
    <name type="scientific">Arthrobacter ginkgonis</name>
    <dbReference type="NCBI Taxonomy" id="1630594"/>
    <lineage>
        <taxon>Bacteria</taxon>
        <taxon>Bacillati</taxon>
        <taxon>Actinomycetota</taxon>
        <taxon>Actinomycetes</taxon>
        <taxon>Micrococcales</taxon>
        <taxon>Micrococcaceae</taxon>
        <taxon>Arthrobacter</taxon>
    </lineage>
</organism>
<dbReference type="Pfam" id="PF13563">
    <property type="entry name" value="2_5_RNA_ligase2"/>
    <property type="match status" value="1"/>
</dbReference>
<dbReference type="EMBL" id="BAABEO010000008">
    <property type="protein sequence ID" value="GAA3675041.1"/>
    <property type="molecule type" value="Genomic_DNA"/>
</dbReference>
<dbReference type="SUPFAM" id="SSF55144">
    <property type="entry name" value="LigT-like"/>
    <property type="match status" value="1"/>
</dbReference>
<dbReference type="InterPro" id="IPR009097">
    <property type="entry name" value="Cyclic_Pdiesterase"/>
</dbReference>
<evidence type="ECO:0008006" key="4">
    <source>
        <dbReference type="Google" id="ProtNLM"/>
    </source>
</evidence>
<evidence type="ECO:0000256" key="1">
    <source>
        <dbReference type="SAM" id="MobiDB-lite"/>
    </source>
</evidence>
<protein>
    <recommendedName>
        <fullName evidence="4">2'-5' RNA ligase family protein</fullName>
    </recommendedName>
</protein>
<evidence type="ECO:0000313" key="2">
    <source>
        <dbReference type="EMBL" id="GAA3675041.1"/>
    </source>
</evidence>
<accession>A0ABP7C035</accession>
<comment type="caution">
    <text evidence="2">The sequence shown here is derived from an EMBL/GenBank/DDBJ whole genome shotgun (WGS) entry which is preliminary data.</text>
</comment>
<feature type="region of interest" description="Disordered" evidence="1">
    <location>
        <begin position="185"/>
        <end position="211"/>
    </location>
</feature>
<proteinExistence type="predicted"/>